<dbReference type="InterPro" id="IPR012337">
    <property type="entry name" value="RNaseH-like_sf"/>
</dbReference>
<dbReference type="AlphaFoldDB" id="A0A2U1PTJ8"/>
<keyword evidence="3" id="KW-1185">Reference proteome</keyword>
<dbReference type="SUPFAM" id="SSF53098">
    <property type="entry name" value="Ribonuclease H-like"/>
    <property type="match status" value="1"/>
</dbReference>
<accession>A0A2U1PTJ8</accession>
<dbReference type="EMBL" id="PKPP01000750">
    <property type="protein sequence ID" value="PWA89089.1"/>
    <property type="molecule type" value="Genomic_DNA"/>
</dbReference>
<name>A0A2U1PTJ8_ARTAN</name>
<dbReference type="OrthoDB" id="1718237at2759"/>
<evidence type="ECO:0000259" key="1">
    <source>
        <dbReference type="Pfam" id="PF05699"/>
    </source>
</evidence>
<evidence type="ECO:0000313" key="3">
    <source>
        <dbReference type="Proteomes" id="UP000245207"/>
    </source>
</evidence>
<protein>
    <submittedName>
        <fullName evidence="2">HAT, C-terminal dimerization domain-containing protein</fullName>
    </submittedName>
</protein>
<dbReference type="STRING" id="35608.A0A2U1PTJ8"/>
<dbReference type="PANTHER" id="PTHR23272">
    <property type="entry name" value="BED FINGER-RELATED"/>
    <property type="match status" value="1"/>
</dbReference>
<dbReference type="Pfam" id="PF05699">
    <property type="entry name" value="Dimer_Tnp_hAT"/>
    <property type="match status" value="1"/>
</dbReference>
<organism evidence="2 3">
    <name type="scientific">Artemisia annua</name>
    <name type="common">Sweet wormwood</name>
    <dbReference type="NCBI Taxonomy" id="35608"/>
    <lineage>
        <taxon>Eukaryota</taxon>
        <taxon>Viridiplantae</taxon>
        <taxon>Streptophyta</taxon>
        <taxon>Embryophyta</taxon>
        <taxon>Tracheophyta</taxon>
        <taxon>Spermatophyta</taxon>
        <taxon>Magnoliopsida</taxon>
        <taxon>eudicotyledons</taxon>
        <taxon>Gunneridae</taxon>
        <taxon>Pentapetalae</taxon>
        <taxon>asterids</taxon>
        <taxon>campanulids</taxon>
        <taxon>Asterales</taxon>
        <taxon>Asteraceae</taxon>
        <taxon>Asteroideae</taxon>
        <taxon>Anthemideae</taxon>
        <taxon>Artemisiinae</taxon>
        <taxon>Artemisia</taxon>
    </lineage>
</organism>
<dbReference type="Proteomes" id="UP000245207">
    <property type="component" value="Unassembled WGS sequence"/>
</dbReference>
<dbReference type="InterPro" id="IPR008906">
    <property type="entry name" value="HATC_C_dom"/>
</dbReference>
<evidence type="ECO:0000313" key="2">
    <source>
        <dbReference type="EMBL" id="PWA89089.1"/>
    </source>
</evidence>
<sequence>MWKHKMRMVLTSLYDVFDDYKGKIGGPQGNADAQSRIFKEKYLAEEQGDCTSRLMKGKPLLGRNVKGLTKLDKYLNEESLQNADGLDLLKWWKNFSGQFPILSKIAKDVLALPITAVRLETCYCTDSNVLNDFRSSLPRTFDG</sequence>
<comment type="caution">
    <text evidence="2">The sequence shown here is derived from an EMBL/GenBank/DDBJ whole genome shotgun (WGS) entry which is preliminary data.</text>
</comment>
<proteinExistence type="predicted"/>
<dbReference type="GO" id="GO:0046983">
    <property type="term" value="F:protein dimerization activity"/>
    <property type="evidence" value="ECO:0007669"/>
    <property type="project" value="InterPro"/>
</dbReference>
<feature type="domain" description="HAT C-terminal dimerisation" evidence="1">
    <location>
        <begin position="71"/>
        <end position="139"/>
    </location>
</feature>
<dbReference type="PANTHER" id="PTHR23272:SF161">
    <property type="entry name" value="ZINC FINGER BED DOMAIN-CONTAINING PROTEIN RICESLEEPER 1-LIKE"/>
    <property type="match status" value="1"/>
</dbReference>
<reference evidence="2 3" key="1">
    <citation type="journal article" date="2018" name="Mol. Plant">
        <title>The genome of Artemisia annua provides insight into the evolution of Asteraceae family and artemisinin biosynthesis.</title>
        <authorList>
            <person name="Shen Q."/>
            <person name="Zhang L."/>
            <person name="Liao Z."/>
            <person name="Wang S."/>
            <person name="Yan T."/>
            <person name="Shi P."/>
            <person name="Liu M."/>
            <person name="Fu X."/>
            <person name="Pan Q."/>
            <person name="Wang Y."/>
            <person name="Lv Z."/>
            <person name="Lu X."/>
            <person name="Zhang F."/>
            <person name="Jiang W."/>
            <person name="Ma Y."/>
            <person name="Chen M."/>
            <person name="Hao X."/>
            <person name="Li L."/>
            <person name="Tang Y."/>
            <person name="Lv G."/>
            <person name="Zhou Y."/>
            <person name="Sun X."/>
            <person name="Brodelius P.E."/>
            <person name="Rose J.K.C."/>
            <person name="Tang K."/>
        </authorList>
    </citation>
    <scope>NUCLEOTIDE SEQUENCE [LARGE SCALE GENOMIC DNA]</scope>
    <source>
        <strain evidence="3">cv. Huhao1</strain>
        <tissue evidence="2">Leaf</tissue>
    </source>
</reference>
<gene>
    <name evidence="2" type="ORF">CTI12_AA113180</name>
</gene>